<organism evidence="2 3">
    <name type="scientific">Evansella tamaricis</name>
    <dbReference type="NCBI Taxonomy" id="2069301"/>
    <lineage>
        <taxon>Bacteria</taxon>
        <taxon>Bacillati</taxon>
        <taxon>Bacillota</taxon>
        <taxon>Bacilli</taxon>
        <taxon>Bacillales</taxon>
        <taxon>Bacillaceae</taxon>
        <taxon>Evansella</taxon>
    </lineage>
</organism>
<dbReference type="PROSITE" id="PS50943">
    <property type="entry name" value="HTH_CROC1"/>
    <property type="match status" value="1"/>
</dbReference>
<dbReference type="EMBL" id="JAHQCS010000026">
    <property type="protein sequence ID" value="MBU9710402.1"/>
    <property type="molecule type" value="Genomic_DNA"/>
</dbReference>
<dbReference type="InterPro" id="IPR001387">
    <property type="entry name" value="Cro/C1-type_HTH"/>
</dbReference>
<dbReference type="Pfam" id="PF01381">
    <property type="entry name" value="HTH_3"/>
    <property type="match status" value="1"/>
</dbReference>
<reference evidence="2 3" key="1">
    <citation type="submission" date="2021-06" db="EMBL/GenBank/DDBJ databases">
        <title>Bacillus sp. RD4P76, an endophyte from a halophyte.</title>
        <authorList>
            <person name="Sun J.-Q."/>
        </authorList>
    </citation>
    <scope>NUCLEOTIDE SEQUENCE [LARGE SCALE GENOMIC DNA]</scope>
    <source>
        <strain evidence="2 3">CGMCC 1.15917</strain>
    </source>
</reference>
<evidence type="ECO:0000313" key="3">
    <source>
        <dbReference type="Proteomes" id="UP000784880"/>
    </source>
</evidence>
<dbReference type="SMART" id="SM00530">
    <property type="entry name" value="HTH_XRE"/>
    <property type="match status" value="1"/>
</dbReference>
<proteinExistence type="predicted"/>
<name>A0ABS6J9N9_9BACI</name>
<evidence type="ECO:0000259" key="1">
    <source>
        <dbReference type="PROSITE" id="PS50943"/>
    </source>
</evidence>
<keyword evidence="3" id="KW-1185">Reference proteome</keyword>
<feature type="domain" description="HTH cro/C1-type" evidence="1">
    <location>
        <begin position="8"/>
        <end position="62"/>
    </location>
</feature>
<sequence length="66" mass="7142">MDNLADQLRGTMERRGMTREELAAVTGISEDVLATIEANSDEVSVSDLQKISSALNMSFHIGDTSI</sequence>
<comment type="caution">
    <text evidence="2">The sequence shown here is derived from an EMBL/GenBank/DDBJ whole genome shotgun (WGS) entry which is preliminary data.</text>
</comment>
<dbReference type="RefSeq" id="WP_217064292.1">
    <property type="nucleotide sequence ID" value="NZ_JAHQCS010000026.1"/>
</dbReference>
<evidence type="ECO:0000313" key="2">
    <source>
        <dbReference type="EMBL" id="MBU9710402.1"/>
    </source>
</evidence>
<gene>
    <name evidence="2" type="ORF">KS419_01310</name>
</gene>
<accession>A0ABS6J9N9</accession>
<dbReference type="CDD" id="cd00093">
    <property type="entry name" value="HTH_XRE"/>
    <property type="match status" value="1"/>
</dbReference>
<dbReference type="Proteomes" id="UP000784880">
    <property type="component" value="Unassembled WGS sequence"/>
</dbReference>
<protein>
    <submittedName>
        <fullName evidence="2">Helix-turn-helix domain-containing protein</fullName>
    </submittedName>
</protein>